<dbReference type="RefSeq" id="WP_270045135.1">
    <property type="nucleotide sequence ID" value="NZ_JAPDOD010000053.1"/>
</dbReference>
<dbReference type="EMBL" id="JAPDOD010000053">
    <property type="protein sequence ID" value="MDA0165875.1"/>
    <property type="molecule type" value="Genomic_DNA"/>
</dbReference>
<gene>
    <name evidence="5" type="ORF">OM076_36760</name>
</gene>
<dbReference type="InterPro" id="IPR041664">
    <property type="entry name" value="AAA_16"/>
</dbReference>
<dbReference type="PANTHER" id="PTHR16305">
    <property type="entry name" value="TESTICULAR SOLUBLE ADENYLYL CYCLASE"/>
    <property type="match status" value="1"/>
</dbReference>
<accession>A0A9X3N2K5</accession>
<dbReference type="GO" id="GO:0005524">
    <property type="term" value="F:ATP binding"/>
    <property type="evidence" value="ECO:0007669"/>
    <property type="project" value="UniProtKB-KW"/>
</dbReference>
<keyword evidence="6" id="KW-1185">Reference proteome</keyword>
<dbReference type="AlphaFoldDB" id="A0A9X3N2K5"/>
<reference evidence="5" key="1">
    <citation type="submission" date="2022-10" db="EMBL/GenBank/DDBJ databases">
        <title>The WGS of Solirubrobacter ginsenosidimutans DSM 21036.</title>
        <authorList>
            <person name="Jiang Z."/>
        </authorList>
    </citation>
    <scope>NUCLEOTIDE SEQUENCE</scope>
    <source>
        <strain evidence="5">DSM 21036</strain>
    </source>
</reference>
<dbReference type="GO" id="GO:0004016">
    <property type="term" value="F:adenylate cyclase activity"/>
    <property type="evidence" value="ECO:0007669"/>
    <property type="project" value="TreeGrafter"/>
</dbReference>
<feature type="domain" description="Orc1-like AAA ATPase" evidence="4">
    <location>
        <begin position="2"/>
        <end position="136"/>
    </location>
</feature>
<dbReference type="Pfam" id="PF13191">
    <property type="entry name" value="AAA_16"/>
    <property type="match status" value="1"/>
</dbReference>
<organism evidence="5 6">
    <name type="scientific">Solirubrobacter ginsenosidimutans</name>
    <dbReference type="NCBI Taxonomy" id="490573"/>
    <lineage>
        <taxon>Bacteria</taxon>
        <taxon>Bacillati</taxon>
        <taxon>Actinomycetota</taxon>
        <taxon>Thermoleophilia</taxon>
        <taxon>Solirubrobacterales</taxon>
        <taxon>Solirubrobacteraceae</taxon>
        <taxon>Solirubrobacter</taxon>
    </lineage>
</organism>
<feature type="non-terminal residue" evidence="5">
    <location>
        <position position="901"/>
    </location>
</feature>
<evidence type="ECO:0000313" key="6">
    <source>
        <dbReference type="Proteomes" id="UP001149140"/>
    </source>
</evidence>
<comment type="caution">
    <text evidence="5">The sequence shown here is derived from an EMBL/GenBank/DDBJ whole genome shotgun (WGS) entry which is preliminary data.</text>
</comment>
<evidence type="ECO:0000259" key="4">
    <source>
        <dbReference type="Pfam" id="PF13191"/>
    </source>
</evidence>
<evidence type="ECO:0000256" key="2">
    <source>
        <dbReference type="ARBA" id="ARBA00022840"/>
    </source>
</evidence>
<evidence type="ECO:0000313" key="5">
    <source>
        <dbReference type="EMBL" id="MDA0165875.1"/>
    </source>
</evidence>
<dbReference type="InterPro" id="IPR027417">
    <property type="entry name" value="P-loop_NTPase"/>
</dbReference>
<dbReference type="Gene3D" id="1.25.40.10">
    <property type="entry name" value="Tetratricopeptide repeat domain"/>
    <property type="match status" value="1"/>
</dbReference>
<dbReference type="Proteomes" id="UP001149140">
    <property type="component" value="Unassembled WGS sequence"/>
</dbReference>
<dbReference type="InterPro" id="IPR011990">
    <property type="entry name" value="TPR-like_helical_dom_sf"/>
</dbReference>
<dbReference type="SUPFAM" id="SSF52540">
    <property type="entry name" value="P-loop containing nucleoside triphosphate hydrolases"/>
    <property type="match status" value="1"/>
</dbReference>
<evidence type="ECO:0000256" key="1">
    <source>
        <dbReference type="ARBA" id="ARBA00022741"/>
    </source>
</evidence>
<proteinExistence type="predicted"/>
<evidence type="ECO:0000256" key="3">
    <source>
        <dbReference type="SAM" id="MobiDB-lite"/>
    </source>
</evidence>
<dbReference type="PANTHER" id="PTHR16305:SF35">
    <property type="entry name" value="TRANSCRIPTIONAL ACTIVATOR DOMAIN"/>
    <property type="match status" value="1"/>
</dbReference>
<feature type="region of interest" description="Disordered" evidence="3">
    <location>
        <begin position="318"/>
        <end position="397"/>
    </location>
</feature>
<keyword evidence="1" id="KW-0547">Nucleotide-binding</keyword>
<dbReference type="GO" id="GO:0005737">
    <property type="term" value="C:cytoplasm"/>
    <property type="evidence" value="ECO:0007669"/>
    <property type="project" value="TreeGrafter"/>
</dbReference>
<protein>
    <submittedName>
        <fullName evidence="5">AAA family ATPase</fullName>
    </submittedName>
</protein>
<keyword evidence="2" id="KW-0067">ATP-binding</keyword>
<sequence>MELLGRDPQLAAATRAIGEVRRGSGRVLGLLGEAGLGKSAMLAEIGERARAAGLRVVAGRGAEHERDVPFGVMCDALGELAGAPGDVPVAERFRRHRAVAAGLERLAPVALLLDDLHWADEASLELVLHLLRRPVPVPALLVLATRPVGPAGRLLDAARSARGWEQLELAPLGRADAHAIVAGVADAAVRERVVREGRGNPLFLRELARVADRADGALPASLVAAIGLEVAALSSVPRALIDGAAVTGDPFDPELAAAAAGLEVDVALHALDDLVAADLVRPAAGGEDEPAPLGLTEVVEPRGCPKAAAAREAALARAAGRDAARPQSSVAGARDVTRPLGSAAAARDATRPLGSAMGARDATRSQGSATGPRDATRSGGSPSAAREAALAAQPGGLAVDATGQRGLSLPPREAGRAFVFRHPLVRRAVYDGVAPAWRLGAHERVAAALEQRGAGPAARAFHVVRSAHVGDPEAIAVLSAAAETAGESSPAAAAHWFAAALRLVPHSDRDARADLLAREATALVGAGRLGDARSALLEAFSLTPRVEFVIGIARVESHLGLHADARRRLLAARADAPPERRAILAVELAGGSFYEGRVTELRQWADLAVEATQDDPLLLTGAEALAALGALWDGDPVAAAPLLDSATARLDAIADAGLGMCLVIAFFVATAQLLSERFEEAASTTARALKLVRETGQAAPLVTLLGVRTMALLQLLELDAAAIEAEATEDAARLQGEPHLVHFALWIRALVHDARGEASDADRAVYEGNRLTALVEPSKLTRTAACDFAALDEDPQRALDGMLAAAGHFVEEADPTWQPRLLLRVVRAAIAVGELDEAERWAQRAATCADRMKLPAGVVRAATACAEVLLARGEAAGAAAVAEEAVALGERGGAPLDVLEA</sequence>
<name>A0A9X3N2K5_9ACTN</name>